<organism evidence="2 3">
    <name type="scientific">Desulfosporosinus metallidurans</name>
    <dbReference type="NCBI Taxonomy" id="1888891"/>
    <lineage>
        <taxon>Bacteria</taxon>
        <taxon>Bacillati</taxon>
        <taxon>Bacillota</taxon>
        <taxon>Clostridia</taxon>
        <taxon>Eubacteriales</taxon>
        <taxon>Desulfitobacteriaceae</taxon>
        <taxon>Desulfosporosinus</taxon>
    </lineage>
</organism>
<protein>
    <recommendedName>
        <fullName evidence="1">Purine catabolism PurC-like domain-containing protein</fullName>
    </recommendedName>
</protein>
<feature type="domain" description="Purine catabolism PurC-like" evidence="1">
    <location>
        <begin position="18"/>
        <end position="83"/>
    </location>
</feature>
<gene>
    <name evidence="2" type="ORF">DSOL_3652</name>
</gene>
<sequence>MKGTTVNEALELLKPYGAILVAGGNGLSNCIESLNIQELADYHTWVHGGELYLTTLQAFDTIEEIHGLICAFAEAKVAALAVHRLSAIGLSEDLSL</sequence>
<evidence type="ECO:0000259" key="1">
    <source>
        <dbReference type="Pfam" id="PF07905"/>
    </source>
</evidence>
<dbReference type="STRING" id="1888891.DSOL_3652"/>
<keyword evidence="3" id="KW-1185">Reference proteome</keyword>
<evidence type="ECO:0000313" key="2">
    <source>
        <dbReference type="EMBL" id="OLN29149.1"/>
    </source>
</evidence>
<name>A0A1Q8QP81_9FIRM</name>
<dbReference type="Pfam" id="PF07905">
    <property type="entry name" value="PucR"/>
    <property type="match status" value="1"/>
</dbReference>
<dbReference type="InterPro" id="IPR012914">
    <property type="entry name" value="PucR_dom"/>
</dbReference>
<dbReference type="AlphaFoldDB" id="A0A1Q8QP81"/>
<dbReference type="RefSeq" id="WP_075366111.1">
    <property type="nucleotide sequence ID" value="NZ_MLBF01000035.1"/>
</dbReference>
<accession>A0A1Q8QP81</accession>
<proteinExistence type="predicted"/>
<dbReference type="EMBL" id="MLBF01000035">
    <property type="protein sequence ID" value="OLN29149.1"/>
    <property type="molecule type" value="Genomic_DNA"/>
</dbReference>
<dbReference type="Proteomes" id="UP000186102">
    <property type="component" value="Unassembled WGS sequence"/>
</dbReference>
<comment type="caution">
    <text evidence="2">The sequence shown here is derived from an EMBL/GenBank/DDBJ whole genome shotgun (WGS) entry which is preliminary data.</text>
</comment>
<evidence type="ECO:0000313" key="3">
    <source>
        <dbReference type="Proteomes" id="UP000186102"/>
    </source>
</evidence>
<reference evidence="2 3" key="1">
    <citation type="submission" date="2016-09" db="EMBL/GenBank/DDBJ databases">
        <title>Complete genome of Desulfosporosinus sp. OL.</title>
        <authorList>
            <person name="Mardanov A."/>
            <person name="Beletsky A."/>
            <person name="Panova A."/>
            <person name="Karnachuk O."/>
            <person name="Ravin N."/>
        </authorList>
    </citation>
    <scope>NUCLEOTIDE SEQUENCE [LARGE SCALE GENOMIC DNA]</scope>
    <source>
        <strain evidence="2 3">OL</strain>
    </source>
</reference>